<gene>
    <name evidence="4" type="ORF">GCM10017600_02910</name>
</gene>
<dbReference type="AlphaFoldDB" id="A0A9W6HV33"/>
<keyword evidence="3" id="KW-0325">Glycoprotein</keyword>
<dbReference type="SMART" id="SM00191">
    <property type="entry name" value="Int_alpha"/>
    <property type="match status" value="5"/>
</dbReference>
<evidence type="ECO:0000256" key="2">
    <source>
        <dbReference type="ARBA" id="ARBA00022737"/>
    </source>
</evidence>
<dbReference type="InterPro" id="IPR013519">
    <property type="entry name" value="Int_alpha_beta-p"/>
</dbReference>
<sequence>MSRATVDGKAEAGRVDVLYGSSTGATSGNCQVVTKGTGAARGGRFGQDLASGDFDGDGHADLASATGTRGGDLTIVFGSDDGLSGEPVAVARPPAGSFGGHLTTGDFNRDGRQDLAVEGADATVWAAYGHRGIRTGEAGWKPVLSKGEAVSVRALATGDVTGDGFADLAVTYSEDDPADEGRSVVYRGSPTGLAGRVRGTFPGWDVGAVAIGDLDGDGHGDVVAGMAWDHGEDPGGQIYVSRGSADGPAAPRAVGPASPGMPQEPRGNGGFGASVAVGDVDADGYADVAVGESERPGVVYVLYGGPGGLSVDGARVLDPGAAGIPSDSASDQRFGTDVALTDLDGDGALELVVTSVSVPADGVAETRVTALFPDGRRAPVQLAHQRLDHAFDHTLE</sequence>
<keyword evidence="1" id="KW-0732">Signal</keyword>
<dbReference type="Pfam" id="PF01839">
    <property type="entry name" value="FG-GAP"/>
    <property type="match status" value="2"/>
</dbReference>
<keyword evidence="5" id="KW-1185">Reference proteome</keyword>
<dbReference type="PANTHER" id="PTHR46580">
    <property type="entry name" value="SENSOR KINASE-RELATED"/>
    <property type="match status" value="1"/>
</dbReference>
<accession>A0A9W6HV33</accession>
<comment type="caution">
    <text evidence="4">The sequence shown here is derived from an EMBL/GenBank/DDBJ whole genome shotgun (WGS) entry which is preliminary data.</text>
</comment>
<proteinExistence type="predicted"/>
<evidence type="ECO:0000313" key="5">
    <source>
        <dbReference type="Proteomes" id="UP001143474"/>
    </source>
</evidence>
<dbReference type="SUPFAM" id="SSF69318">
    <property type="entry name" value="Integrin alpha N-terminal domain"/>
    <property type="match status" value="1"/>
</dbReference>
<organism evidence="4 5">
    <name type="scientific">Streptosporangium carneum</name>
    <dbReference type="NCBI Taxonomy" id="47481"/>
    <lineage>
        <taxon>Bacteria</taxon>
        <taxon>Bacillati</taxon>
        <taxon>Actinomycetota</taxon>
        <taxon>Actinomycetes</taxon>
        <taxon>Streptosporangiales</taxon>
        <taxon>Streptosporangiaceae</taxon>
        <taxon>Streptosporangium</taxon>
    </lineage>
</organism>
<evidence type="ECO:0000256" key="3">
    <source>
        <dbReference type="ARBA" id="ARBA00023180"/>
    </source>
</evidence>
<dbReference type="Pfam" id="PF13517">
    <property type="entry name" value="FG-GAP_3"/>
    <property type="match status" value="1"/>
</dbReference>
<keyword evidence="2" id="KW-0677">Repeat</keyword>
<dbReference type="Gene3D" id="2.130.10.130">
    <property type="entry name" value="Integrin alpha, N-terminal"/>
    <property type="match status" value="3"/>
</dbReference>
<protein>
    <recommendedName>
        <fullName evidence="6">VCBS repeat-containing protein</fullName>
    </recommendedName>
</protein>
<reference evidence="4" key="1">
    <citation type="journal article" date="2014" name="Int. J. Syst. Evol. Microbiol.">
        <title>Complete genome sequence of Corynebacterium casei LMG S-19264T (=DSM 44701T), isolated from a smear-ripened cheese.</title>
        <authorList>
            <consortium name="US DOE Joint Genome Institute (JGI-PGF)"/>
            <person name="Walter F."/>
            <person name="Albersmeier A."/>
            <person name="Kalinowski J."/>
            <person name="Ruckert C."/>
        </authorList>
    </citation>
    <scope>NUCLEOTIDE SEQUENCE</scope>
    <source>
        <strain evidence="4">VKM Ac-2007</strain>
    </source>
</reference>
<dbReference type="PROSITE" id="PS51470">
    <property type="entry name" value="FG_GAP"/>
    <property type="match status" value="1"/>
</dbReference>
<evidence type="ECO:0000313" key="4">
    <source>
        <dbReference type="EMBL" id="GLK06886.1"/>
    </source>
</evidence>
<dbReference type="EMBL" id="BSEV01000001">
    <property type="protein sequence ID" value="GLK06886.1"/>
    <property type="molecule type" value="Genomic_DNA"/>
</dbReference>
<reference evidence="4" key="2">
    <citation type="submission" date="2023-01" db="EMBL/GenBank/DDBJ databases">
        <authorList>
            <person name="Sun Q."/>
            <person name="Evtushenko L."/>
        </authorList>
    </citation>
    <scope>NUCLEOTIDE SEQUENCE</scope>
    <source>
        <strain evidence="4">VKM Ac-2007</strain>
    </source>
</reference>
<dbReference type="InterPro" id="IPR013517">
    <property type="entry name" value="FG-GAP"/>
</dbReference>
<name>A0A9W6HV33_9ACTN</name>
<evidence type="ECO:0000256" key="1">
    <source>
        <dbReference type="ARBA" id="ARBA00022729"/>
    </source>
</evidence>
<dbReference type="Proteomes" id="UP001143474">
    <property type="component" value="Unassembled WGS sequence"/>
</dbReference>
<evidence type="ECO:0008006" key="6">
    <source>
        <dbReference type="Google" id="ProtNLM"/>
    </source>
</evidence>
<dbReference type="InterPro" id="IPR028994">
    <property type="entry name" value="Integrin_alpha_N"/>
</dbReference>